<accession>A0ABV7EK60</accession>
<protein>
    <submittedName>
        <fullName evidence="1">DUF3634 family protein</fullName>
    </submittedName>
</protein>
<reference evidence="2" key="1">
    <citation type="journal article" date="2019" name="Int. J. Syst. Evol. Microbiol.">
        <title>The Global Catalogue of Microorganisms (GCM) 10K type strain sequencing project: providing services to taxonomists for standard genome sequencing and annotation.</title>
        <authorList>
            <consortium name="The Broad Institute Genomics Platform"/>
            <consortium name="The Broad Institute Genome Sequencing Center for Infectious Disease"/>
            <person name="Wu L."/>
            <person name="Ma J."/>
        </authorList>
    </citation>
    <scope>NUCLEOTIDE SEQUENCE [LARGE SCALE GENOMIC DNA]</scope>
    <source>
        <strain evidence="2">KCTC 52640</strain>
    </source>
</reference>
<keyword evidence="2" id="KW-1185">Reference proteome</keyword>
<dbReference type="RefSeq" id="WP_380685166.1">
    <property type="nucleotide sequence ID" value="NZ_JBHRSS010000001.1"/>
</dbReference>
<comment type="caution">
    <text evidence="1">The sequence shown here is derived from an EMBL/GenBank/DDBJ whole genome shotgun (WGS) entry which is preliminary data.</text>
</comment>
<evidence type="ECO:0000313" key="1">
    <source>
        <dbReference type="EMBL" id="MFC3102276.1"/>
    </source>
</evidence>
<evidence type="ECO:0000313" key="2">
    <source>
        <dbReference type="Proteomes" id="UP001595462"/>
    </source>
</evidence>
<dbReference type="Proteomes" id="UP001595462">
    <property type="component" value="Unassembled WGS sequence"/>
</dbReference>
<organism evidence="1 2">
    <name type="scientific">Salinisphaera aquimarina</name>
    <dbReference type="NCBI Taxonomy" id="2094031"/>
    <lineage>
        <taxon>Bacteria</taxon>
        <taxon>Pseudomonadati</taxon>
        <taxon>Pseudomonadota</taxon>
        <taxon>Gammaproteobacteria</taxon>
        <taxon>Salinisphaerales</taxon>
        <taxon>Salinisphaeraceae</taxon>
        <taxon>Salinisphaera</taxon>
    </lineage>
</organism>
<sequence length="92" mass="10196">MFSRFRLVYKLRVTDNGVQIVTGQPGRRFVAAVRDVIALHGVTRGEIECKGRGRHARLRFSDDFPEVGRQAIRNVWAPPTAPGPGGGRRARG</sequence>
<gene>
    <name evidence="1" type="ORF">ACFOSU_00050</name>
</gene>
<dbReference type="InterPro" id="IPR022090">
    <property type="entry name" value="DUF3634"/>
</dbReference>
<dbReference type="Pfam" id="PF12321">
    <property type="entry name" value="DUF3634"/>
    <property type="match status" value="1"/>
</dbReference>
<proteinExistence type="predicted"/>
<dbReference type="EMBL" id="JBHRSS010000001">
    <property type="protein sequence ID" value="MFC3102276.1"/>
    <property type="molecule type" value="Genomic_DNA"/>
</dbReference>
<name>A0ABV7EK60_9GAMM</name>